<gene>
    <name evidence="3" type="ORF">Clacol_006872</name>
</gene>
<protein>
    <submittedName>
        <fullName evidence="3">Uncharacterized protein</fullName>
    </submittedName>
</protein>
<evidence type="ECO:0000313" key="3">
    <source>
        <dbReference type="EMBL" id="GJJ12629.1"/>
    </source>
</evidence>
<feature type="transmembrane region" description="Helical" evidence="2">
    <location>
        <begin position="283"/>
        <end position="301"/>
    </location>
</feature>
<feature type="region of interest" description="Disordered" evidence="1">
    <location>
        <begin position="166"/>
        <end position="195"/>
    </location>
</feature>
<dbReference type="Proteomes" id="UP001050691">
    <property type="component" value="Unassembled WGS sequence"/>
</dbReference>
<proteinExistence type="predicted"/>
<keyword evidence="4" id="KW-1185">Reference proteome</keyword>
<comment type="caution">
    <text evidence="3">The sequence shown here is derived from an EMBL/GenBank/DDBJ whole genome shotgun (WGS) entry which is preliminary data.</text>
</comment>
<dbReference type="AlphaFoldDB" id="A0AAV5ADB2"/>
<keyword evidence="2" id="KW-1133">Transmembrane helix</keyword>
<feature type="region of interest" description="Disordered" evidence="1">
    <location>
        <begin position="366"/>
        <end position="389"/>
    </location>
</feature>
<dbReference type="EMBL" id="BPWL01000007">
    <property type="protein sequence ID" value="GJJ12629.1"/>
    <property type="molecule type" value="Genomic_DNA"/>
</dbReference>
<evidence type="ECO:0000256" key="1">
    <source>
        <dbReference type="SAM" id="MobiDB-lite"/>
    </source>
</evidence>
<reference evidence="3" key="1">
    <citation type="submission" date="2021-10" db="EMBL/GenBank/DDBJ databases">
        <title>De novo Genome Assembly of Clathrus columnatus (Basidiomycota, Fungi) Using Illumina and Nanopore Sequence Data.</title>
        <authorList>
            <person name="Ogiso-Tanaka E."/>
            <person name="Itagaki H."/>
            <person name="Hosoya T."/>
            <person name="Hosaka K."/>
        </authorList>
    </citation>
    <scope>NUCLEOTIDE SEQUENCE</scope>
    <source>
        <strain evidence="3">MO-923</strain>
    </source>
</reference>
<evidence type="ECO:0000313" key="4">
    <source>
        <dbReference type="Proteomes" id="UP001050691"/>
    </source>
</evidence>
<keyword evidence="2" id="KW-0472">Membrane</keyword>
<evidence type="ECO:0000256" key="2">
    <source>
        <dbReference type="SAM" id="Phobius"/>
    </source>
</evidence>
<feature type="region of interest" description="Disordered" evidence="1">
    <location>
        <begin position="1"/>
        <end position="77"/>
    </location>
</feature>
<accession>A0AAV5ADB2</accession>
<keyword evidence="2" id="KW-0812">Transmembrane</keyword>
<sequence>MDYDEDAAPPSLLREGLRRREPSSESGVDDYDLAAYSNTLRKGQENIYPPQSPSSQPTGRFGEFKAGRENLDYPPSPIISRPFLTDDYVSSYPPSPSLSYNQNPSSSRRYPVDPRNLPTFLAPLSPQAASRFPETPDSLAVPRSPVAESMDISQFPAFSRAWYEKPSYPRNSSKHSDGSGLPWNMGHDSSGSSTAIDPITKRERIRMLEHEFGKEAEVAQTTRPILGSVDANGNLITAGPKKRAIARWFQALLALAGGASAIYGALFIKPKSPAPPTSTPPAFVLYGVFVLSFCLSVYLFVIRPCCGKRNKANPLDPAGNGMFVLPVQGFPGQQKKTKKKGKGSQSGDVHINLIIDPRMLQQGEREELGAEDDITSSHASTSRTQQSRNRRRNVFEGLALENQWKQARSSLKFLFTLDIICLVVWCAAFVYVLFGKKCPPGQFDGWCTSYNIAIACACFLCIAFGFSVFFDIVDLHASRVSPRTRT</sequence>
<feature type="transmembrane region" description="Helical" evidence="2">
    <location>
        <begin position="452"/>
        <end position="473"/>
    </location>
</feature>
<feature type="transmembrane region" description="Helical" evidence="2">
    <location>
        <begin position="248"/>
        <end position="268"/>
    </location>
</feature>
<feature type="compositionally biased region" description="Basic and acidic residues" evidence="1">
    <location>
        <begin position="62"/>
        <end position="71"/>
    </location>
</feature>
<organism evidence="3 4">
    <name type="scientific">Clathrus columnatus</name>
    <dbReference type="NCBI Taxonomy" id="1419009"/>
    <lineage>
        <taxon>Eukaryota</taxon>
        <taxon>Fungi</taxon>
        <taxon>Dikarya</taxon>
        <taxon>Basidiomycota</taxon>
        <taxon>Agaricomycotina</taxon>
        <taxon>Agaricomycetes</taxon>
        <taxon>Phallomycetidae</taxon>
        <taxon>Phallales</taxon>
        <taxon>Clathraceae</taxon>
        <taxon>Clathrus</taxon>
    </lineage>
</organism>
<feature type="transmembrane region" description="Helical" evidence="2">
    <location>
        <begin position="413"/>
        <end position="432"/>
    </location>
</feature>
<name>A0AAV5ADB2_9AGAM</name>